<accession>A0A0G4FBS4</accession>
<keyword evidence="4" id="KW-1185">Reference proteome</keyword>
<gene>
    <name evidence="3" type="ORF">Vbra_14863</name>
</gene>
<dbReference type="PhylomeDB" id="A0A0G4FBS4"/>
<dbReference type="EMBL" id="CDMY01000400">
    <property type="protein sequence ID" value="CEM10080.1"/>
    <property type="molecule type" value="Genomic_DNA"/>
</dbReference>
<evidence type="ECO:0000313" key="3">
    <source>
        <dbReference type="EMBL" id="CEM10080.1"/>
    </source>
</evidence>
<feature type="compositionally biased region" description="Basic and acidic residues" evidence="1">
    <location>
        <begin position="43"/>
        <end position="53"/>
    </location>
</feature>
<protein>
    <submittedName>
        <fullName evidence="3">Uncharacterized protein</fullName>
    </submittedName>
</protein>
<name>A0A0G4FBS4_VITBC</name>
<proteinExistence type="predicted"/>
<dbReference type="OrthoDB" id="443883at2759"/>
<feature type="transmembrane region" description="Helical" evidence="2">
    <location>
        <begin position="153"/>
        <end position="178"/>
    </location>
</feature>
<keyword evidence="2" id="KW-0812">Transmembrane</keyword>
<feature type="compositionally biased region" description="Basic and acidic residues" evidence="1">
    <location>
        <begin position="384"/>
        <end position="393"/>
    </location>
</feature>
<keyword evidence="2" id="KW-0472">Membrane</keyword>
<dbReference type="InParanoid" id="A0A0G4FBS4"/>
<evidence type="ECO:0000256" key="1">
    <source>
        <dbReference type="SAM" id="MobiDB-lite"/>
    </source>
</evidence>
<evidence type="ECO:0000256" key="2">
    <source>
        <dbReference type="SAM" id="Phobius"/>
    </source>
</evidence>
<organism evidence="3 4">
    <name type="scientific">Vitrella brassicaformis (strain CCMP3155)</name>
    <dbReference type="NCBI Taxonomy" id="1169540"/>
    <lineage>
        <taxon>Eukaryota</taxon>
        <taxon>Sar</taxon>
        <taxon>Alveolata</taxon>
        <taxon>Colpodellida</taxon>
        <taxon>Vitrellaceae</taxon>
        <taxon>Vitrella</taxon>
    </lineage>
</organism>
<dbReference type="OMA" id="ISRPEMA"/>
<feature type="region of interest" description="Disordered" evidence="1">
    <location>
        <begin position="379"/>
        <end position="403"/>
    </location>
</feature>
<sequence length="444" mass="49221">MHRFASRLVPPACPSPLLLPSLQLPLCRSALSSPSCARHLSTAHREEGKHDSSSRISSSRRSDDVSVVEEGGHRAVDERKIEREDDGRTERLIIGMDEGAVSRAEEGVLMQRRRRGIQIYPGGPVDRYLPPVDPSRFLVEPDKLTREEQRFQVFFAAFPWLTFLAMLSAPFALVATLLPRLDEKARASLASESEELLRLFRVPEFAIVPFRALVDVIERPLHSLIVFFHRDVFGTYALLPLLVDLARLFRSQNLPVAVVAVDLAGSDVPDTHRKKFPPGLSPFMQVLCPYSQSGEPGLLDHDGPWNAVEIVKTVESQVNIPDTQHVYRDARRLDEITERLTDCLFQLDFIDSDPSMPPEAPPTPPAPTLIQRISSALFGQQRPSDTHPARSADGDGGGVVSDRHGAYGRDGVYVWRGGLEAAHLSCEAAREQLLTEMAARRGGG</sequence>
<feature type="compositionally biased region" description="Basic and acidic residues" evidence="1">
    <location>
        <begin position="60"/>
        <end position="82"/>
    </location>
</feature>
<evidence type="ECO:0000313" key="4">
    <source>
        <dbReference type="Proteomes" id="UP000041254"/>
    </source>
</evidence>
<dbReference type="Proteomes" id="UP000041254">
    <property type="component" value="Unassembled WGS sequence"/>
</dbReference>
<dbReference type="VEuPathDB" id="CryptoDB:Vbra_14863"/>
<dbReference type="AlphaFoldDB" id="A0A0G4FBS4"/>
<keyword evidence="2" id="KW-1133">Transmembrane helix</keyword>
<feature type="region of interest" description="Disordered" evidence="1">
    <location>
        <begin position="41"/>
        <end position="82"/>
    </location>
</feature>
<reference evidence="3 4" key="1">
    <citation type="submission" date="2014-11" db="EMBL/GenBank/DDBJ databases">
        <authorList>
            <person name="Zhu J."/>
            <person name="Qi W."/>
            <person name="Song R."/>
        </authorList>
    </citation>
    <scope>NUCLEOTIDE SEQUENCE [LARGE SCALE GENOMIC DNA]</scope>
</reference>